<keyword evidence="2 3" id="KW-0663">Pyridoxal phosphate</keyword>
<dbReference type="Proteomes" id="UP001267290">
    <property type="component" value="Unassembled WGS sequence"/>
</dbReference>
<dbReference type="Pfam" id="PF00202">
    <property type="entry name" value="Aminotran_3"/>
    <property type="match status" value="1"/>
</dbReference>
<evidence type="ECO:0000256" key="3">
    <source>
        <dbReference type="RuleBase" id="RU003560"/>
    </source>
</evidence>
<dbReference type="InterPro" id="IPR005814">
    <property type="entry name" value="Aminotrans_3"/>
</dbReference>
<dbReference type="InterPro" id="IPR015422">
    <property type="entry name" value="PyrdxlP-dep_Trfase_small"/>
</dbReference>
<dbReference type="Gene3D" id="3.40.640.10">
    <property type="entry name" value="Type I PLP-dependent aspartate aminotransferase-like (Major domain)"/>
    <property type="match status" value="1"/>
</dbReference>
<dbReference type="PROSITE" id="PS00600">
    <property type="entry name" value="AA_TRANSFER_CLASS_3"/>
    <property type="match status" value="1"/>
</dbReference>
<dbReference type="EMBL" id="JAVDSB010000009">
    <property type="protein sequence ID" value="MDR6553193.1"/>
    <property type="molecule type" value="Genomic_DNA"/>
</dbReference>
<organism evidence="4 5">
    <name type="scientific">Paenibacillus qinlingensis</name>
    <dbReference type="NCBI Taxonomy" id="1837343"/>
    <lineage>
        <taxon>Bacteria</taxon>
        <taxon>Bacillati</taxon>
        <taxon>Bacillota</taxon>
        <taxon>Bacilli</taxon>
        <taxon>Bacillales</taxon>
        <taxon>Paenibacillaceae</taxon>
        <taxon>Paenibacillus</taxon>
    </lineage>
</organism>
<accession>A0ABU1P0F3</accession>
<dbReference type="InterPro" id="IPR049704">
    <property type="entry name" value="Aminotrans_3_PPA_site"/>
</dbReference>
<protein>
    <submittedName>
        <fullName evidence="4">Glutamate-1-semialdehyde 2,1-aminomutase</fullName>
        <ecNumber evidence="4">5.4.3.8</ecNumber>
    </submittedName>
</protein>
<gene>
    <name evidence="4" type="ORF">J2736_004400</name>
</gene>
<comment type="caution">
    <text evidence="4">The sequence shown here is derived from an EMBL/GenBank/DDBJ whole genome shotgun (WGS) entry which is preliminary data.</text>
</comment>
<evidence type="ECO:0000313" key="5">
    <source>
        <dbReference type="Proteomes" id="UP001267290"/>
    </source>
</evidence>
<dbReference type="EC" id="5.4.3.8" evidence="4"/>
<dbReference type="InterPro" id="IPR015424">
    <property type="entry name" value="PyrdxlP-dep_Trfase"/>
</dbReference>
<dbReference type="PANTHER" id="PTHR43713">
    <property type="entry name" value="GLUTAMATE-1-SEMIALDEHYDE 2,1-AMINOMUTASE"/>
    <property type="match status" value="1"/>
</dbReference>
<keyword evidence="4" id="KW-0413">Isomerase</keyword>
<dbReference type="SUPFAM" id="SSF53383">
    <property type="entry name" value="PLP-dependent transferases"/>
    <property type="match status" value="1"/>
</dbReference>
<keyword evidence="5" id="KW-1185">Reference proteome</keyword>
<evidence type="ECO:0000313" key="4">
    <source>
        <dbReference type="EMBL" id="MDR6553193.1"/>
    </source>
</evidence>
<sequence length="447" mass="48288">MRTYEQSIAKHQAAKQHLAGGVASSLRASMKPTPLYAKSAKAACITDVDGNTYIDYLLAYGPLILGHAHDGLNESIHQALLNGATYGLQHDGEIKLADLLTEVLPCAEKVSLSGSGTEAVMLALRLSRAYTNKTKVVRFHGHYHGWSDSIFTSFPSSDMSQKASDDRAAAIPPGTFGQSENSLDDIILLPWNDPEALESTLRTRGHEIAAVITEPVMCNSGCIQPKAGYLALMRKLTQELNIVMIMDEVITGFRLSLGGAHGRFDIRPDLVVIGKAMGGGIAISAVAGNAEIMKLVDEGKVSHLGTLNGNCVSTAAAIATISHLAQDNGAAYKHMETLFTELADGIRALLSKHSIPGVVNQIGPVMHMMFIDAIEVNDFETFNKRDAAQYTRFAELMLEEGVLLRPNGLWYISTAHQSAEIEATLRAMDRVFVQLTLQTSEKQEVTG</sequence>
<dbReference type="CDD" id="cd00610">
    <property type="entry name" value="OAT_like"/>
    <property type="match status" value="1"/>
</dbReference>
<dbReference type="RefSeq" id="WP_310500677.1">
    <property type="nucleotide sequence ID" value="NZ_JAVDSB010000009.1"/>
</dbReference>
<proteinExistence type="inferred from homology"/>
<dbReference type="InterPro" id="IPR015421">
    <property type="entry name" value="PyrdxlP-dep_Trfase_major"/>
</dbReference>
<dbReference type="GO" id="GO:0042286">
    <property type="term" value="F:glutamate-1-semialdehyde 2,1-aminomutase activity"/>
    <property type="evidence" value="ECO:0007669"/>
    <property type="project" value="UniProtKB-EC"/>
</dbReference>
<evidence type="ECO:0000256" key="2">
    <source>
        <dbReference type="ARBA" id="ARBA00022898"/>
    </source>
</evidence>
<comment type="cofactor">
    <cofactor evidence="1">
        <name>pyridoxal 5'-phosphate</name>
        <dbReference type="ChEBI" id="CHEBI:597326"/>
    </cofactor>
</comment>
<name>A0ABU1P0F3_9BACL</name>
<dbReference type="Gene3D" id="3.90.1150.10">
    <property type="entry name" value="Aspartate Aminotransferase, domain 1"/>
    <property type="match status" value="1"/>
</dbReference>
<evidence type="ECO:0000256" key="1">
    <source>
        <dbReference type="ARBA" id="ARBA00001933"/>
    </source>
</evidence>
<dbReference type="PANTHER" id="PTHR43713:SF3">
    <property type="entry name" value="GLUTAMATE-1-SEMIALDEHYDE 2,1-AMINOMUTASE 1, CHLOROPLASTIC-RELATED"/>
    <property type="match status" value="1"/>
</dbReference>
<comment type="similarity">
    <text evidence="3">Belongs to the class-III pyridoxal-phosphate-dependent aminotransferase family.</text>
</comment>
<reference evidence="4 5" key="1">
    <citation type="submission" date="2023-07" db="EMBL/GenBank/DDBJ databases">
        <title>Sorghum-associated microbial communities from plants grown in Nebraska, USA.</title>
        <authorList>
            <person name="Schachtman D."/>
        </authorList>
    </citation>
    <scope>NUCLEOTIDE SEQUENCE [LARGE SCALE GENOMIC DNA]</scope>
    <source>
        <strain evidence="4 5">CC258</strain>
    </source>
</reference>